<evidence type="ECO:0000313" key="2">
    <source>
        <dbReference type="Proteomes" id="UP001186944"/>
    </source>
</evidence>
<protein>
    <submittedName>
        <fullName evidence="1">Uncharacterized protein</fullName>
    </submittedName>
</protein>
<name>A0AA88YQM4_PINIB</name>
<proteinExistence type="predicted"/>
<dbReference type="Proteomes" id="UP001186944">
    <property type="component" value="Unassembled WGS sequence"/>
</dbReference>
<evidence type="ECO:0000313" key="1">
    <source>
        <dbReference type="EMBL" id="KAK3103674.1"/>
    </source>
</evidence>
<reference evidence="1" key="1">
    <citation type="submission" date="2019-08" db="EMBL/GenBank/DDBJ databases">
        <title>The improved chromosome-level genome for the pearl oyster Pinctada fucata martensii using PacBio sequencing and Hi-C.</title>
        <authorList>
            <person name="Zheng Z."/>
        </authorList>
    </citation>
    <scope>NUCLEOTIDE SEQUENCE</scope>
    <source>
        <strain evidence="1">ZZ-2019</strain>
        <tissue evidence="1">Adductor muscle</tissue>
    </source>
</reference>
<comment type="caution">
    <text evidence="1">The sequence shown here is derived from an EMBL/GenBank/DDBJ whole genome shotgun (WGS) entry which is preliminary data.</text>
</comment>
<sequence length="98" mass="10892">DCRKTCAKPGIGIGQLNNDSCTCTCTYGLGPNCDEDCVNPQSYIDFDPCDYVQKSECLSGSEEERRMLAEFCPAKCVCSMYCAFELTHCLLSNTFMVR</sequence>
<dbReference type="AlphaFoldDB" id="A0AA88YQM4"/>
<feature type="non-terminal residue" evidence="1">
    <location>
        <position position="1"/>
    </location>
</feature>
<gene>
    <name evidence="1" type="ORF">FSP39_020914</name>
</gene>
<keyword evidence="2" id="KW-1185">Reference proteome</keyword>
<organism evidence="1 2">
    <name type="scientific">Pinctada imbricata</name>
    <name type="common">Atlantic pearl-oyster</name>
    <name type="synonym">Pinctada martensii</name>
    <dbReference type="NCBI Taxonomy" id="66713"/>
    <lineage>
        <taxon>Eukaryota</taxon>
        <taxon>Metazoa</taxon>
        <taxon>Spiralia</taxon>
        <taxon>Lophotrochozoa</taxon>
        <taxon>Mollusca</taxon>
        <taxon>Bivalvia</taxon>
        <taxon>Autobranchia</taxon>
        <taxon>Pteriomorphia</taxon>
        <taxon>Pterioida</taxon>
        <taxon>Pterioidea</taxon>
        <taxon>Pteriidae</taxon>
        <taxon>Pinctada</taxon>
    </lineage>
</organism>
<accession>A0AA88YQM4</accession>
<dbReference type="EMBL" id="VSWD01000005">
    <property type="protein sequence ID" value="KAK3103674.1"/>
    <property type="molecule type" value="Genomic_DNA"/>
</dbReference>